<gene>
    <name evidence="6" type="ORF">I7412_23660</name>
</gene>
<dbReference type="GO" id="GO:0003700">
    <property type="term" value="F:DNA-binding transcription factor activity"/>
    <property type="evidence" value="ECO:0007669"/>
    <property type="project" value="TreeGrafter"/>
</dbReference>
<sequence length="220" mass="23506">MGRVYDNRSRRAAAGQTRQRVLAAARESFLTHGYAGTTIRAVAAAAGVSQETVYKRFGGKAGLLKAVYDVTLAGDDEPISFADRPEARAMRAASGARDSARAYAAMAAGVAGRIGQLLDIVLNIRGGDPELEAFAARIDQERLLGATAAVSHWSSLGLLRDDLSVDAARDVVWMLISPAVDGMLRQRGWSRADYQEWLARTLLATVLRDEVTATASDAPS</sequence>
<dbReference type="GO" id="GO:0000976">
    <property type="term" value="F:transcription cis-regulatory region binding"/>
    <property type="evidence" value="ECO:0007669"/>
    <property type="project" value="TreeGrafter"/>
</dbReference>
<dbReference type="InterPro" id="IPR050109">
    <property type="entry name" value="HTH-type_TetR-like_transc_reg"/>
</dbReference>
<dbReference type="PROSITE" id="PS50977">
    <property type="entry name" value="HTH_TETR_2"/>
    <property type="match status" value="1"/>
</dbReference>
<evidence type="ECO:0000259" key="5">
    <source>
        <dbReference type="PROSITE" id="PS50977"/>
    </source>
</evidence>
<evidence type="ECO:0000313" key="7">
    <source>
        <dbReference type="Proteomes" id="UP000604475"/>
    </source>
</evidence>
<comment type="caution">
    <text evidence="6">The sequence shown here is derived from an EMBL/GenBank/DDBJ whole genome shotgun (WGS) entry which is preliminary data.</text>
</comment>
<evidence type="ECO:0000256" key="1">
    <source>
        <dbReference type="ARBA" id="ARBA00023015"/>
    </source>
</evidence>
<dbReference type="Proteomes" id="UP000604475">
    <property type="component" value="Unassembled WGS sequence"/>
</dbReference>
<evidence type="ECO:0000256" key="4">
    <source>
        <dbReference type="PROSITE-ProRule" id="PRU00335"/>
    </source>
</evidence>
<evidence type="ECO:0000313" key="6">
    <source>
        <dbReference type="EMBL" id="MBL7630110.1"/>
    </source>
</evidence>
<dbReference type="Pfam" id="PF00440">
    <property type="entry name" value="TetR_N"/>
    <property type="match status" value="1"/>
</dbReference>
<dbReference type="PRINTS" id="PR00455">
    <property type="entry name" value="HTHTETR"/>
</dbReference>
<protein>
    <submittedName>
        <fullName evidence="6">TetR/AcrR family transcriptional regulator</fullName>
    </submittedName>
</protein>
<dbReference type="InterPro" id="IPR009057">
    <property type="entry name" value="Homeodomain-like_sf"/>
</dbReference>
<feature type="DNA-binding region" description="H-T-H motif" evidence="4">
    <location>
        <begin position="38"/>
        <end position="57"/>
    </location>
</feature>
<organism evidence="6 7">
    <name type="scientific">Frankia nepalensis</name>
    <dbReference type="NCBI Taxonomy" id="1836974"/>
    <lineage>
        <taxon>Bacteria</taxon>
        <taxon>Bacillati</taxon>
        <taxon>Actinomycetota</taxon>
        <taxon>Actinomycetes</taxon>
        <taxon>Frankiales</taxon>
        <taxon>Frankiaceae</taxon>
        <taxon>Frankia</taxon>
    </lineage>
</organism>
<proteinExistence type="predicted"/>
<reference evidence="6" key="1">
    <citation type="submission" date="2020-12" db="EMBL/GenBank/DDBJ databases">
        <title>Genomic characterization of non-nitrogen-fixing Frankia strains.</title>
        <authorList>
            <person name="Carlos-Shanley C."/>
            <person name="Guerra T."/>
            <person name="Hahn D."/>
        </authorList>
    </citation>
    <scope>NUCLEOTIDE SEQUENCE</scope>
    <source>
        <strain evidence="6">CN6</strain>
    </source>
</reference>
<dbReference type="PANTHER" id="PTHR30055:SF234">
    <property type="entry name" value="HTH-TYPE TRANSCRIPTIONAL REGULATOR BETI"/>
    <property type="match status" value="1"/>
</dbReference>
<keyword evidence="3" id="KW-0804">Transcription</keyword>
<name>A0A937RGS6_9ACTN</name>
<dbReference type="Gene3D" id="1.10.357.10">
    <property type="entry name" value="Tetracycline Repressor, domain 2"/>
    <property type="match status" value="1"/>
</dbReference>
<dbReference type="InterPro" id="IPR001647">
    <property type="entry name" value="HTH_TetR"/>
</dbReference>
<dbReference type="PANTHER" id="PTHR30055">
    <property type="entry name" value="HTH-TYPE TRANSCRIPTIONAL REGULATOR RUTR"/>
    <property type="match status" value="1"/>
</dbReference>
<accession>A0A937RGS6</accession>
<keyword evidence="7" id="KW-1185">Reference proteome</keyword>
<feature type="domain" description="HTH tetR-type" evidence="5">
    <location>
        <begin position="15"/>
        <end position="75"/>
    </location>
</feature>
<dbReference type="AlphaFoldDB" id="A0A937RGS6"/>
<keyword evidence="1" id="KW-0805">Transcription regulation</keyword>
<keyword evidence="2 4" id="KW-0238">DNA-binding</keyword>
<dbReference type="EMBL" id="JAEACQ010000242">
    <property type="protein sequence ID" value="MBL7630110.1"/>
    <property type="molecule type" value="Genomic_DNA"/>
</dbReference>
<dbReference type="SUPFAM" id="SSF46689">
    <property type="entry name" value="Homeodomain-like"/>
    <property type="match status" value="1"/>
</dbReference>
<evidence type="ECO:0000256" key="2">
    <source>
        <dbReference type="ARBA" id="ARBA00023125"/>
    </source>
</evidence>
<evidence type="ECO:0000256" key="3">
    <source>
        <dbReference type="ARBA" id="ARBA00023163"/>
    </source>
</evidence>